<dbReference type="InterPro" id="IPR000014">
    <property type="entry name" value="PAS"/>
</dbReference>
<feature type="transmembrane region" description="Helical" evidence="8">
    <location>
        <begin position="62"/>
        <end position="82"/>
    </location>
</feature>
<dbReference type="PRINTS" id="PR00344">
    <property type="entry name" value="BCTRLSENSOR"/>
</dbReference>
<dbReference type="PROSITE" id="PS50112">
    <property type="entry name" value="PAS"/>
    <property type="match status" value="1"/>
</dbReference>
<evidence type="ECO:0000256" key="1">
    <source>
        <dbReference type="ARBA" id="ARBA00000085"/>
    </source>
</evidence>
<evidence type="ECO:0000313" key="13">
    <source>
        <dbReference type="EMBL" id="MEC5387854.1"/>
    </source>
</evidence>
<feature type="domain" description="PAC" evidence="12">
    <location>
        <begin position="228"/>
        <end position="280"/>
    </location>
</feature>
<dbReference type="Pfam" id="PF08448">
    <property type="entry name" value="PAS_4"/>
    <property type="match status" value="1"/>
</dbReference>
<dbReference type="SUPFAM" id="SSF47384">
    <property type="entry name" value="Homodimeric domain of signal transducing histidine kinase"/>
    <property type="match status" value="1"/>
</dbReference>
<dbReference type="InterPro" id="IPR005467">
    <property type="entry name" value="His_kinase_dom"/>
</dbReference>
<comment type="catalytic activity">
    <reaction evidence="1">
        <text>ATP + protein L-histidine = ADP + protein N-phospho-L-histidine.</text>
        <dbReference type="EC" id="2.7.13.3"/>
    </reaction>
</comment>
<dbReference type="InterPro" id="IPR036890">
    <property type="entry name" value="HATPase_C_sf"/>
</dbReference>
<accession>A0ABU6K8E2</accession>
<gene>
    <name evidence="13" type="ORF">VVD49_19130</name>
</gene>
<dbReference type="InterPro" id="IPR000700">
    <property type="entry name" value="PAS-assoc_C"/>
</dbReference>
<dbReference type="CDD" id="cd00082">
    <property type="entry name" value="HisKA"/>
    <property type="match status" value="1"/>
</dbReference>
<protein>
    <recommendedName>
        <fullName evidence="2">histidine kinase</fullName>
        <ecNumber evidence="2">2.7.13.3</ecNumber>
    </recommendedName>
</protein>
<organism evidence="13 14">
    <name type="scientific">Uliginosibacterium silvisoli</name>
    <dbReference type="NCBI Taxonomy" id="3114758"/>
    <lineage>
        <taxon>Bacteria</taxon>
        <taxon>Pseudomonadati</taxon>
        <taxon>Pseudomonadota</taxon>
        <taxon>Betaproteobacteria</taxon>
        <taxon>Rhodocyclales</taxon>
        <taxon>Zoogloeaceae</taxon>
        <taxon>Uliginosibacterium</taxon>
    </lineage>
</organism>
<feature type="domain" description="PAS" evidence="11">
    <location>
        <begin position="150"/>
        <end position="223"/>
    </location>
</feature>
<dbReference type="PANTHER" id="PTHR43047:SF72">
    <property type="entry name" value="OSMOSENSING HISTIDINE PROTEIN KINASE SLN1"/>
    <property type="match status" value="1"/>
</dbReference>
<evidence type="ECO:0000259" key="12">
    <source>
        <dbReference type="PROSITE" id="PS50113"/>
    </source>
</evidence>
<dbReference type="Gene3D" id="3.30.450.20">
    <property type="entry name" value="PAS domain"/>
    <property type="match status" value="1"/>
</dbReference>
<dbReference type="Proteomes" id="UP001331561">
    <property type="component" value="Unassembled WGS sequence"/>
</dbReference>
<evidence type="ECO:0000256" key="6">
    <source>
        <dbReference type="PROSITE-ProRule" id="PRU00169"/>
    </source>
</evidence>
<evidence type="ECO:0000256" key="4">
    <source>
        <dbReference type="ARBA" id="ARBA00022679"/>
    </source>
</evidence>
<keyword evidence="8" id="KW-1133">Transmembrane helix</keyword>
<dbReference type="PROSITE" id="PS50110">
    <property type="entry name" value="RESPONSE_REGULATORY"/>
    <property type="match status" value="1"/>
</dbReference>
<dbReference type="InterPro" id="IPR004358">
    <property type="entry name" value="Sig_transdc_His_kin-like_C"/>
</dbReference>
<dbReference type="PROSITE" id="PS50109">
    <property type="entry name" value="HIS_KIN"/>
    <property type="match status" value="1"/>
</dbReference>
<dbReference type="InterPro" id="IPR003594">
    <property type="entry name" value="HATPase_dom"/>
</dbReference>
<keyword evidence="8" id="KW-0472">Membrane</keyword>
<keyword evidence="13" id="KW-0067">ATP-binding</keyword>
<evidence type="ECO:0000259" key="11">
    <source>
        <dbReference type="PROSITE" id="PS50112"/>
    </source>
</evidence>
<keyword evidence="4" id="KW-0808">Transferase</keyword>
<evidence type="ECO:0000256" key="8">
    <source>
        <dbReference type="SAM" id="Phobius"/>
    </source>
</evidence>
<dbReference type="InterPro" id="IPR013656">
    <property type="entry name" value="PAS_4"/>
</dbReference>
<feature type="domain" description="Response regulatory" evidence="10">
    <location>
        <begin position="560"/>
        <end position="676"/>
    </location>
</feature>
<feature type="transmembrane region" description="Helical" evidence="8">
    <location>
        <begin position="36"/>
        <end position="55"/>
    </location>
</feature>
<dbReference type="PROSITE" id="PS50113">
    <property type="entry name" value="PAC"/>
    <property type="match status" value="1"/>
</dbReference>
<dbReference type="CDD" id="cd17580">
    <property type="entry name" value="REC_2_DhkD-like"/>
    <property type="match status" value="1"/>
</dbReference>
<evidence type="ECO:0000313" key="14">
    <source>
        <dbReference type="Proteomes" id="UP001331561"/>
    </source>
</evidence>
<dbReference type="InterPro" id="IPR001610">
    <property type="entry name" value="PAC"/>
</dbReference>
<dbReference type="SMART" id="SM00448">
    <property type="entry name" value="REC"/>
    <property type="match status" value="1"/>
</dbReference>
<dbReference type="SUPFAM" id="SSF52172">
    <property type="entry name" value="CheY-like"/>
    <property type="match status" value="1"/>
</dbReference>
<dbReference type="PANTHER" id="PTHR43047">
    <property type="entry name" value="TWO-COMPONENT HISTIDINE PROTEIN KINASE"/>
    <property type="match status" value="1"/>
</dbReference>
<dbReference type="SUPFAM" id="SSF55785">
    <property type="entry name" value="PYP-like sensor domain (PAS domain)"/>
    <property type="match status" value="1"/>
</dbReference>
<dbReference type="Gene3D" id="1.10.287.130">
    <property type="match status" value="1"/>
</dbReference>
<dbReference type="SMART" id="SM00387">
    <property type="entry name" value="HATPase_c"/>
    <property type="match status" value="1"/>
</dbReference>
<comment type="caution">
    <text evidence="13">The sequence shown here is derived from an EMBL/GenBank/DDBJ whole genome shotgun (WGS) entry which is preliminary data.</text>
</comment>
<dbReference type="EMBL" id="JAYXHS010000004">
    <property type="protein sequence ID" value="MEC5387854.1"/>
    <property type="molecule type" value="Genomic_DNA"/>
</dbReference>
<dbReference type="InterPro" id="IPR003661">
    <property type="entry name" value="HisK_dim/P_dom"/>
</dbReference>
<dbReference type="EC" id="2.7.13.3" evidence="2"/>
<dbReference type="InterPro" id="IPR001789">
    <property type="entry name" value="Sig_transdc_resp-reg_receiver"/>
</dbReference>
<dbReference type="InterPro" id="IPR035965">
    <property type="entry name" value="PAS-like_dom_sf"/>
</dbReference>
<dbReference type="InterPro" id="IPR036097">
    <property type="entry name" value="HisK_dim/P_sf"/>
</dbReference>
<dbReference type="CDD" id="cd00130">
    <property type="entry name" value="PAS"/>
    <property type="match status" value="1"/>
</dbReference>
<feature type="domain" description="Histidine kinase" evidence="9">
    <location>
        <begin position="298"/>
        <end position="513"/>
    </location>
</feature>
<reference evidence="13 14" key="1">
    <citation type="submission" date="2024-01" db="EMBL/GenBank/DDBJ databases">
        <title>Uliginosibacterium soil sp. nov.</title>
        <authorList>
            <person name="Lv Y."/>
        </authorList>
    </citation>
    <scope>NUCLEOTIDE SEQUENCE [LARGE SCALE GENOMIC DNA]</scope>
    <source>
        <strain evidence="13 14">H3</strain>
    </source>
</reference>
<dbReference type="InterPro" id="IPR011006">
    <property type="entry name" value="CheY-like_superfamily"/>
</dbReference>
<dbReference type="Pfam" id="PF02518">
    <property type="entry name" value="HATPase_c"/>
    <property type="match status" value="1"/>
</dbReference>
<evidence type="ECO:0000259" key="10">
    <source>
        <dbReference type="PROSITE" id="PS50110"/>
    </source>
</evidence>
<keyword evidence="5" id="KW-0418">Kinase</keyword>
<dbReference type="SMART" id="SM00086">
    <property type="entry name" value="PAC"/>
    <property type="match status" value="1"/>
</dbReference>
<keyword evidence="13" id="KW-0547">Nucleotide-binding</keyword>
<dbReference type="Gene3D" id="3.40.50.2300">
    <property type="match status" value="1"/>
</dbReference>
<dbReference type="NCBIfam" id="TIGR00229">
    <property type="entry name" value="sensory_box"/>
    <property type="match status" value="1"/>
</dbReference>
<feature type="transmembrane region" description="Helical" evidence="8">
    <location>
        <begin position="94"/>
        <end position="112"/>
    </location>
</feature>
<feature type="modified residue" description="4-aspartylphosphate" evidence="6">
    <location>
        <position position="609"/>
    </location>
</feature>
<proteinExistence type="predicted"/>
<dbReference type="RefSeq" id="WP_327600828.1">
    <property type="nucleotide sequence ID" value="NZ_JAYXHS010000004.1"/>
</dbReference>
<dbReference type="Gene3D" id="3.30.565.10">
    <property type="entry name" value="Histidine kinase-like ATPase, C-terminal domain"/>
    <property type="match status" value="1"/>
</dbReference>
<keyword evidence="14" id="KW-1185">Reference proteome</keyword>
<evidence type="ECO:0000259" key="9">
    <source>
        <dbReference type="PROSITE" id="PS50109"/>
    </source>
</evidence>
<evidence type="ECO:0000256" key="2">
    <source>
        <dbReference type="ARBA" id="ARBA00012438"/>
    </source>
</evidence>
<evidence type="ECO:0000256" key="3">
    <source>
        <dbReference type="ARBA" id="ARBA00022553"/>
    </source>
</evidence>
<sequence>MLPMKLRGFPSTPREGYLVAVIAAAVAIALRVQFEFVVAGRATYLFYVGAVVLASRMAGMRAGLLCLALTLLAHIIMIAPLVSQGHLLPLETASTLLFVVVGLAICIGLGHMHHTYALLAQKIREYDHARGLLSEEAAYRAESERRIRAHRDWLETTLTTIGDATILFDANGDVISMNPVAEHLCGWTRDTAKGLAAETIFPLFDDKSESPLESPVRKAILSGRVENPSKQQLLVNRDDVEYPVELSAAPMLDADRRVTGVVLVFRDMSARNRTQREMQRLLDELREADRLKDEFLALLAHELRNPLAPIRAAIDIVRMGDEGAVHKACDILQRQVENMARLVEDLLQVSRITHNQLEMRKVHTDLAPILRQALEISRPLIDAKSHRLVEEISSEPMPVHADPTRIAQLFANLLNNAAKFTDPGGEVALTVARTPDSVLVAVSDTGMGIPRGMEEKVFQLFAQLDVGISRSQGGLGIGLTLVQRIAHMHGGHVRVVRTEEPGTTFMVELPLALRQPVAIPVAAPEVSAAVPTTNKTTTRVERDVTTTTNKPGSPGSLSLRILVVDDNHDAADSMAVLLGILGSEVRIGHDGVEAVEAFKDFRPHAVLLDIGLPRLDGYGAAEQIRALPGGDAVTLIALSGYGRDDDRRRSREVGFDHHLVKPVAPDTLINLLAPLIAGGEVSPTTVN</sequence>
<name>A0ABU6K8E2_9RHOO</name>
<keyword evidence="8" id="KW-0812">Transmembrane</keyword>
<dbReference type="SUPFAM" id="SSF55874">
    <property type="entry name" value="ATPase domain of HSP90 chaperone/DNA topoisomerase II/histidine kinase"/>
    <property type="match status" value="1"/>
</dbReference>
<dbReference type="GO" id="GO:0005524">
    <property type="term" value="F:ATP binding"/>
    <property type="evidence" value="ECO:0007669"/>
    <property type="project" value="UniProtKB-KW"/>
</dbReference>
<feature type="coiled-coil region" evidence="7">
    <location>
        <begin position="271"/>
        <end position="298"/>
    </location>
</feature>
<keyword evidence="3 6" id="KW-0597">Phosphoprotein</keyword>
<dbReference type="SMART" id="SM00388">
    <property type="entry name" value="HisKA"/>
    <property type="match status" value="1"/>
</dbReference>
<dbReference type="Pfam" id="PF00072">
    <property type="entry name" value="Response_reg"/>
    <property type="match status" value="1"/>
</dbReference>
<dbReference type="Pfam" id="PF00512">
    <property type="entry name" value="HisKA"/>
    <property type="match status" value="1"/>
</dbReference>
<keyword evidence="7" id="KW-0175">Coiled coil</keyword>
<feature type="transmembrane region" description="Helical" evidence="8">
    <location>
        <begin position="12"/>
        <end position="30"/>
    </location>
</feature>
<evidence type="ECO:0000256" key="7">
    <source>
        <dbReference type="SAM" id="Coils"/>
    </source>
</evidence>
<evidence type="ECO:0000256" key="5">
    <source>
        <dbReference type="ARBA" id="ARBA00022777"/>
    </source>
</evidence>